<dbReference type="SUPFAM" id="SSF53756">
    <property type="entry name" value="UDP-Glycosyltransferase/glycogen phosphorylase"/>
    <property type="match status" value="1"/>
</dbReference>
<dbReference type="Proteomes" id="UP000663440">
    <property type="component" value="Chromosome"/>
</dbReference>
<dbReference type="PANTHER" id="PTHR12526:SF638">
    <property type="entry name" value="SPORE COAT PROTEIN SA"/>
    <property type="match status" value="1"/>
</dbReference>
<organism evidence="1 2">
    <name type="scientific">Flavobacterium endoglycinae</name>
    <dbReference type="NCBI Taxonomy" id="2816357"/>
    <lineage>
        <taxon>Bacteria</taxon>
        <taxon>Pseudomonadati</taxon>
        <taxon>Bacteroidota</taxon>
        <taxon>Flavobacteriia</taxon>
        <taxon>Flavobacteriales</taxon>
        <taxon>Flavobacteriaceae</taxon>
        <taxon>Flavobacterium</taxon>
    </lineage>
</organism>
<reference evidence="1 2" key="1">
    <citation type="submission" date="2021-03" db="EMBL/GenBank/DDBJ databases">
        <title>Flavobacterium kribbensis sp. nov, an endophytic bacteria, isolated from soybean.</title>
        <authorList>
            <person name="Lee J."/>
            <person name="Seo J."/>
        </authorList>
    </citation>
    <scope>NUCLEOTIDE SEQUENCE [LARGE SCALE GENOMIC DNA]</scope>
    <source>
        <strain evidence="1 2">BB8</strain>
    </source>
</reference>
<evidence type="ECO:0000313" key="1">
    <source>
        <dbReference type="EMBL" id="QSW87489.1"/>
    </source>
</evidence>
<protein>
    <submittedName>
        <fullName evidence="1">Glycosyltransferase family 4 protein</fullName>
    </submittedName>
</protein>
<accession>A0ABX7QAN1</accession>
<evidence type="ECO:0000313" key="2">
    <source>
        <dbReference type="Proteomes" id="UP000663440"/>
    </source>
</evidence>
<keyword evidence="2" id="KW-1185">Reference proteome</keyword>
<dbReference type="EMBL" id="CP071448">
    <property type="protein sequence ID" value="QSW87489.1"/>
    <property type="molecule type" value="Genomic_DNA"/>
</dbReference>
<dbReference type="CDD" id="cd03801">
    <property type="entry name" value="GT4_PimA-like"/>
    <property type="match status" value="1"/>
</dbReference>
<dbReference type="Gene3D" id="3.40.50.2000">
    <property type="entry name" value="Glycogen Phosphorylase B"/>
    <property type="match status" value="1"/>
</dbReference>
<proteinExistence type="predicted"/>
<name>A0ABX7QAN1_9FLAO</name>
<sequence>MKKAVKKIVYSLLAVWNLLKFLIFDLKKIKNAEVVCFFPFYKTGGAEKVHLNIVKAISSKNVCVIFTVHSATTNFYKEFTENAECIEINPILNKKNDLVNKWLMKSIYKNINQSANCKTVFGCNSIYFYKIISKISEKISRNDLFHSFSENDERETDLIYSAKYIDNRIVINDAAKNDIINFYIKNKIDAIYADKIKVIHNGIELPNSEFKTKDNPNIRIGFIGRWSAEKRPEIFLEIARQIQSKYSFISFVMAGTGMKSNLDLITNAGVEFLGEITNKEQLDELYAALNFIIIPSVYEGFPMVIMEGMSHGVIPVSTNLEGIREHITSGFNGILIHETDENKMAIAFCESIEKLIGNSEERNLLSKQCFEYAQKHFGIEKFNTSYQKILLS</sequence>
<dbReference type="Pfam" id="PF13692">
    <property type="entry name" value="Glyco_trans_1_4"/>
    <property type="match status" value="1"/>
</dbReference>
<dbReference type="RefSeq" id="WP_207294718.1">
    <property type="nucleotide sequence ID" value="NZ_CP071448.1"/>
</dbReference>
<gene>
    <name evidence="1" type="ORF">J0383_14460</name>
</gene>
<dbReference type="PANTHER" id="PTHR12526">
    <property type="entry name" value="GLYCOSYLTRANSFERASE"/>
    <property type="match status" value="1"/>
</dbReference>